<dbReference type="Proteomes" id="UP000438448">
    <property type="component" value="Unassembled WGS sequence"/>
</dbReference>
<proteinExistence type="predicted"/>
<protein>
    <submittedName>
        <fullName evidence="2">Uncharacterized protein</fullName>
    </submittedName>
</protein>
<gene>
    <name evidence="2" type="ORF">NRB20_22700</name>
</gene>
<reference evidence="2 3" key="1">
    <citation type="submission" date="2019-10" db="EMBL/GenBank/DDBJ databases">
        <title>Nocardia macrotermitis sp. nov. and Nocardia aurantia sp. nov., isolated from the gut of fungus growing-termite Macrotermes natalensis.</title>
        <authorList>
            <person name="Benndorf R."/>
            <person name="Schwitalla J."/>
            <person name="Martin K."/>
            <person name="De Beer W."/>
            <person name="Kaster A.-K."/>
            <person name="Vollmers J."/>
            <person name="Poulsen M."/>
            <person name="Beemelmanns C."/>
        </authorList>
    </citation>
    <scope>NUCLEOTIDE SEQUENCE [LARGE SCALE GENOMIC DNA]</scope>
    <source>
        <strain evidence="2 3">RB20</strain>
    </source>
</reference>
<evidence type="ECO:0000256" key="1">
    <source>
        <dbReference type="SAM" id="MobiDB-lite"/>
    </source>
</evidence>
<accession>A0A7K0D0D0</accession>
<evidence type="ECO:0000313" key="2">
    <source>
        <dbReference type="EMBL" id="MQY19185.1"/>
    </source>
</evidence>
<keyword evidence="3" id="KW-1185">Reference proteome</keyword>
<comment type="caution">
    <text evidence="2">The sequence shown here is derived from an EMBL/GenBank/DDBJ whole genome shotgun (WGS) entry which is preliminary data.</text>
</comment>
<dbReference type="AlphaFoldDB" id="A0A7K0D0D0"/>
<dbReference type="EMBL" id="WEGK01000004">
    <property type="protein sequence ID" value="MQY19185.1"/>
    <property type="molecule type" value="Genomic_DNA"/>
</dbReference>
<feature type="region of interest" description="Disordered" evidence="1">
    <location>
        <begin position="1"/>
        <end position="35"/>
    </location>
</feature>
<sequence length="167" mass="18032">MRTDRPVHPTTPRPRTRRNPPGTGLSPDADTPVKTPQAAYADANYLTYLPGMIAGAAQTPPDRGRPLRITEVHPIPRSNLSAPDRIRDHTCSATTYLDQEHTHSRRNSFSAVVNTLRIPPSTMGAIAAVHRSAKSGAATSKCAVQRIQAPSSVSLNSRQPSWVRIGG</sequence>
<name>A0A7K0D0D0_9NOCA</name>
<organism evidence="2 3">
    <name type="scientific">Nocardia macrotermitis</name>
    <dbReference type="NCBI Taxonomy" id="2585198"/>
    <lineage>
        <taxon>Bacteria</taxon>
        <taxon>Bacillati</taxon>
        <taxon>Actinomycetota</taxon>
        <taxon>Actinomycetes</taxon>
        <taxon>Mycobacteriales</taxon>
        <taxon>Nocardiaceae</taxon>
        <taxon>Nocardia</taxon>
    </lineage>
</organism>
<evidence type="ECO:0000313" key="3">
    <source>
        <dbReference type="Proteomes" id="UP000438448"/>
    </source>
</evidence>